<dbReference type="Proteomes" id="UP000824469">
    <property type="component" value="Unassembled WGS sequence"/>
</dbReference>
<accession>A0AA38F7M4</accession>
<gene>
    <name evidence="4" type="ORF">KI387_043065</name>
</gene>
<evidence type="ECO:0000259" key="3">
    <source>
        <dbReference type="PROSITE" id="PS50888"/>
    </source>
</evidence>
<proteinExistence type="predicted"/>
<dbReference type="EMBL" id="JAHRHJ020003426">
    <property type="protein sequence ID" value="KAH9291746.1"/>
    <property type="molecule type" value="Genomic_DNA"/>
</dbReference>
<dbReference type="InterPro" id="IPR011598">
    <property type="entry name" value="bHLH_dom"/>
</dbReference>
<dbReference type="PROSITE" id="PS50888">
    <property type="entry name" value="BHLH"/>
    <property type="match status" value="1"/>
</dbReference>
<keyword evidence="2" id="KW-0804">Transcription</keyword>
<evidence type="ECO:0000256" key="1">
    <source>
        <dbReference type="ARBA" id="ARBA00023015"/>
    </source>
</evidence>
<protein>
    <recommendedName>
        <fullName evidence="3">BHLH domain-containing protein</fullName>
    </recommendedName>
</protein>
<feature type="domain" description="BHLH" evidence="3">
    <location>
        <begin position="136"/>
        <end position="186"/>
    </location>
</feature>
<sequence>MISSTYTMENSGWEDILNSCNGVVPTLDFVSAEQFMDFSWQGQGQERCIYSTNLNDFVGFDDRVQTMFGCAVQSNYGSHEDQMIAGGGFPDYGQVLHEEQGVAACTSSLTSSNISPTMMLESTEVQPPKIGRRTHAQRANHILAERQRREEMNEKFSILRSFIRKPIKASHIYCCFGFSCKKKSAG</sequence>
<dbReference type="SUPFAM" id="SSF47459">
    <property type="entry name" value="HLH, helix-loop-helix DNA-binding domain"/>
    <property type="match status" value="1"/>
</dbReference>
<dbReference type="InterPro" id="IPR036638">
    <property type="entry name" value="HLH_DNA-bd_sf"/>
</dbReference>
<evidence type="ECO:0000313" key="5">
    <source>
        <dbReference type="Proteomes" id="UP000824469"/>
    </source>
</evidence>
<dbReference type="Gene3D" id="4.10.280.10">
    <property type="entry name" value="Helix-loop-helix DNA-binding domain"/>
    <property type="match status" value="1"/>
</dbReference>
<name>A0AA38F7M4_TAXCH</name>
<evidence type="ECO:0000313" key="4">
    <source>
        <dbReference type="EMBL" id="KAH9291746.1"/>
    </source>
</evidence>
<dbReference type="AlphaFoldDB" id="A0AA38F7M4"/>
<dbReference type="Pfam" id="PF00010">
    <property type="entry name" value="HLH"/>
    <property type="match status" value="1"/>
</dbReference>
<organism evidence="4 5">
    <name type="scientific">Taxus chinensis</name>
    <name type="common">Chinese yew</name>
    <name type="synonym">Taxus wallichiana var. chinensis</name>
    <dbReference type="NCBI Taxonomy" id="29808"/>
    <lineage>
        <taxon>Eukaryota</taxon>
        <taxon>Viridiplantae</taxon>
        <taxon>Streptophyta</taxon>
        <taxon>Embryophyta</taxon>
        <taxon>Tracheophyta</taxon>
        <taxon>Spermatophyta</taxon>
        <taxon>Pinopsida</taxon>
        <taxon>Pinidae</taxon>
        <taxon>Conifers II</taxon>
        <taxon>Cupressales</taxon>
        <taxon>Taxaceae</taxon>
        <taxon>Taxus</taxon>
    </lineage>
</organism>
<dbReference type="GO" id="GO:0046983">
    <property type="term" value="F:protein dimerization activity"/>
    <property type="evidence" value="ECO:0007669"/>
    <property type="project" value="InterPro"/>
</dbReference>
<comment type="caution">
    <text evidence="4">The sequence shown here is derived from an EMBL/GenBank/DDBJ whole genome shotgun (WGS) entry which is preliminary data.</text>
</comment>
<keyword evidence="5" id="KW-1185">Reference proteome</keyword>
<keyword evidence="1" id="KW-0805">Transcription regulation</keyword>
<reference evidence="4 5" key="1">
    <citation type="journal article" date="2021" name="Nat. Plants">
        <title>The Taxus genome provides insights into paclitaxel biosynthesis.</title>
        <authorList>
            <person name="Xiong X."/>
            <person name="Gou J."/>
            <person name="Liao Q."/>
            <person name="Li Y."/>
            <person name="Zhou Q."/>
            <person name="Bi G."/>
            <person name="Li C."/>
            <person name="Du R."/>
            <person name="Wang X."/>
            <person name="Sun T."/>
            <person name="Guo L."/>
            <person name="Liang H."/>
            <person name="Lu P."/>
            <person name="Wu Y."/>
            <person name="Zhang Z."/>
            <person name="Ro D.K."/>
            <person name="Shang Y."/>
            <person name="Huang S."/>
            <person name="Yan J."/>
        </authorList>
    </citation>
    <scope>NUCLEOTIDE SEQUENCE [LARGE SCALE GENOMIC DNA]</scope>
    <source>
        <strain evidence="4">Ta-2019</strain>
    </source>
</reference>
<evidence type="ECO:0000256" key="2">
    <source>
        <dbReference type="ARBA" id="ARBA00023163"/>
    </source>
</evidence>